<protein>
    <submittedName>
        <fullName evidence="2">Gem-associated protein 8</fullName>
    </submittedName>
</protein>
<dbReference type="Proteomes" id="UP000190648">
    <property type="component" value="Unassembled WGS sequence"/>
</dbReference>
<evidence type="ECO:0000313" key="2">
    <source>
        <dbReference type="EMBL" id="OPJ69593.1"/>
    </source>
</evidence>
<dbReference type="AlphaFoldDB" id="A0A1V4JBH0"/>
<feature type="region of interest" description="Disordered" evidence="1">
    <location>
        <begin position="141"/>
        <end position="178"/>
    </location>
</feature>
<accession>A0A1V4JBH0</accession>
<dbReference type="OrthoDB" id="5989213at2759"/>
<dbReference type="PANTHER" id="PTHR16238:SF7">
    <property type="entry name" value="GEM-ASSOCIATED PROTEIN 8"/>
    <property type="match status" value="1"/>
</dbReference>
<dbReference type="GO" id="GO:0000387">
    <property type="term" value="P:spliceosomal snRNP assembly"/>
    <property type="evidence" value="ECO:0007669"/>
    <property type="project" value="InterPro"/>
</dbReference>
<gene>
    <name evidence="2" type="primary">GEMIN8</name>
    <name evidence="2" type="ORF">AV530_012606</name>
</gene>
<dbReference type="STRING" id="372326.A0A1V4JBH0"/>
<feature type="compositionally biased region" description="Basic and acidic residues" evidence="1">
    <location>
        <begin position="160"/>
        <end position="178"/>
    </location>
</feature>
<feature type="region of interest" description="Disordered" evidence="1">
    <location>
        <begin position="68"/>
        <end position="115"/>
    </location>
</feature>
<dbReference type="EMBL" id="LSYS01008075">
    <property type="protein sequence ID" value="OPJ69593.1"/>
    <property type="molecule type" value="Genomic_DNA"/>
</dbReference>
<evidence type="ECO:0000313" key="3">
    <source>
        <dbReference type="Proteomes" id="UP000190648"/>
    </source>
</evidence>
<evidence type="ECO:0000256" key="1">
    <source>
        <dbReference type="SAM" id="MobiDB-lite"/>
    </source>
</evidence>
<proteinExistence type="predicted"/>
<feature type="compositionally biased region" description="Acidic residues" evidence="1">
    <location>
        <begin position="101"/>
        <end position="115"/>
    </location>
</feature>
<name>A0A1V4JBH0_PATFA</name>
<organism evidence="2 3">
    <name type="scientific">Patagioenas fasciata monilis</name>
    <dbReference type="NCBI Taxonomy" id="372326"/>
    <lineage>
        <taxon>Eukaryota</taxon>
        <taxon>Metazoa</taxon>
        <taxon>Chordata</taxon>
        <taxon>Craniata</taxon>
        <taxon>Vertebrata</taxon>
        <taxon>Euteleostomi</taxon>
        <taxon>Archelosauria</taxon>
        <taxon>Archosauria</taxon>
        <taxon>Dinosauria</taxon>
        <taxon>Saurischia</taxon>
        <taxon>Theropoda</taxon>
        <taxon>Coelurosauria</taxon>
        <taxon>Aves</taxon>
        <taxon>Neognathae</taxon>
        <taxon>Neoaves</taxon>
        <taxon>Columbimorphae</taxon>
        <taxon>Columbiformes</taxon>
        <taxon>Columbidae</taxon>
        <taxon>Patagioenas</taxon>
    </lineage>
</organism>
<comment type="caution">
    <text evidence="2">The sequence shown here is derived from an EMBL/GenBank/DDBJ whole genome shotgun (WGS) entry which is preliminary data.</text>
</comment>
<reference evidence="2 3" key="1">
    <citation type="submission" date="2016-02" db="EMBL/GenBank/DDBJ databases">
        <title>Band-tailed pigeon sequencing and assembly.</title>
        <authorList>
            <person name="Soares A.E."/>
            <person name="Novak B.J."/>
            <person name="Rice E.S."/>
            <person name="O'Connell B."/>
            <person name="Chang D."/>
            <person name="Weber S."/>
            <person name="Shapiro B."/>
        </authorList>
    </citation>
    <scope>NUCLEOTIDE SEQUENCE [LARGE SCALE GENOMIC DNA]</scope>
    <source>
        <strain evidence="2">BTP2013</strain>
        <tissue evidence="2">Blood</tissue>
    </source>
</reference>
<keyword evidence="3" id="KW-1185">Reference proteome</keyword>
<dbReference type="Pfam" id="PF15348">
    <property type="entry name" value="GEMIN8"/>
    <property type="match status" value="1"/>
</dbReference>
<sequence>MEDTEPWYSRQVYARYWRHYDLAMRWMRRHQRAYRKAMESFYHLPWHPYTASPRSRYSDWDGNDLPHTQNYSSSYSPHGRAPYRGGAPCYTDAHQGREDADRDSEMEDDSESEGEIEYDLSNMEITEELRQFFAQTERHREELRRQQQLEAEQEYVDADQDLHRTERTVEPPTERPGERRMAEMRKLYGAEADKIQAMEAALQLIFDRNCDKKQPKYWPIIPLKLNAAALKTSARHCLLFLLHIIYHRGSGPSPPSSSQHHPAAASICVDSYTLFQGLGTHFCIVFKIHVMFGLPVARSSFKHKEVISLEYWRPE</sequence>
<dbReference type="PANTHER" id="PTHR16238">
    <property type="entry name" value="GEM-ASSOCIATED PROTEIN 8"/>
    <property type="match status" value="1"/>
</dbReference>
<dbReference type="GO" id="GO:0032797">
    <property type="term" value="C:SMN complex"/>
    <property type="evidence" value="ECO:0007669"/>
    <property type="project" value="InterPro"/>
</dbReference>
<dbReference type="InterPro" id="IPR034754">
    <property type="entry name" value="GEMIN8"/>
</dbReference>